<dbReference type="RefSeq" id="WP_320509935.1">
    <property type="nucleotide sequence ID" value="NZ_JAXCLW010000006.1"/>
</dbReference>
<dbReference type="InterPro" id="IPR001054">
    <property type="entry name" value="A/G_cyclase"/>
</dbReference>
<dbReference type="PANTHER" id="PTHR43081:SF18">
    <property type="entry name" value="BLL7624 PROTEIN"/>
    <property type="match status" value="1"/>
</dbReference>
<gene>
    <name evidence="3" type="ORF">SMD27_18605</name>
</gene>
<dbReference type="Pfam" id="PF00211">
    <property type="entry name" value="Guanylate_cyc"/>
    <property type="match status" value="1"/>
</dbReference>
<keyword evidence="1" id="KW-1133">Transmembrane helix</keyword>
<feature type="transmembrane region" description="Helical" evidence="1">
    <location>
        <begin position="20"/>
        <end position="40"/>
    </location>
</feature>
<accession>A0ABU5EFA6</accession>
<keyword evidence="4" id="KW-1185">Reference proteome</keyword>
<dbReference type="PANTHER" id="PTHR43081">
    <property type="entry name" value="ADENYLATE CYCLASE, TERMINAL-DIFFERENTIATION SPECIFIC-RELATED"/>
    <property type="match status" value="1"/>
</dbReference>
<feature type="transmembrane region" description="Helical" evidence="1">
    <location>
        <begin position="217"/>
        <end position="235"/>
    </location>
</feature>
<comment type="caution">
    <text evidence="3">The sequence shown here is derived from an EMBL/GenBank/DDBJ whole genome shotgun (WGS) entry which is preliminary data.</text>
</comment>
<dbReference type="InterPro" id="IPR029787">
    <property type="entry name" value="Nucleotide_cyclase"/>
</dbReference>
<name>A0ABU5EFA6_9PROT</name>
<feature type="domain" description="Guanylate cyclase" evidence="2">
    <location>
        <begin position="293"/>
        <end position="428"/>
    </location>
</feature>
<dbReference type="InterPro" id="IPR021796">
    <property type="entry name" value="Tll0287-like_dom"/>
</dbReference>
<dbReference type="SUPFAM" id="SSF55073">
    <property type="entry name" value="Nucleotide cyclase"/>
    <property type="match status" value="1"/>
</dbReference>
<reference evidence="3 4" key="1">
    <citation type="journal article" date="2016" name="Antonie Van Leeuwenhoek">
        <title>Dongia soli sp. nov., isolated from soil from Dokdo, Korea.</title>
        <authorList>
            <person name="Kim D.U."/>
            <person name="Lee H."/>
            <person name="Kim H."/>
            <person name="Kim S.G."/>
            <person name="Ka J.O."/>
        </authorList>
    </citation>
    <scope>NUCLEOTIDE SEQUENCE [LARGE SCALE GENOMIC DNA]</scope>
    <source>
        <strain evidence="3 4">D78</strain>
    </source>
</reference>
<dbReference type="SMART" id="SM00044">
    <property type="entry name" value="CYCc"/>
    <property type="match status" value="1"/>
</dbReference>
<evidence type="ECO:0000259" key="2">
    <source>
        <dbReference type="PROSITE" id="PS50125"/>
    </source>
</evidence>
<protein>
    <submittedName>
        <fullName evidence="3">Adenylate/guanylate cyclase domain-containing protein</fullName>
    </submittedName>
</protein>
<dbReference type="Proteomes" id="UP001279642">
    <property type="component" value="Unassembled WGS sequence"/>
</dbReference>
<dbReference type="EMBL" id="JAXCLW010000006">
    <property type="protein sequence ID" value="MDY0884862.1"/>
    <property type="molecule type" value="Genomic_DNA"/>
</dbReference>
<sequence length="533" mass="58669">MAQSETSLPGRAIHPFGGKLLVLLVLVMLAGLPLAVWLDISTLSKNMLKRQSEDLSSVVSSIRAYYANNVITRVLAAPGEVKPVHNYESVPGGIPIPATLSLELGRVIQEKQANISYRFISDLPFKGRAPHPMDAFEQNALARLRHNPDQEMATVTRAGFSNTYRLITPIIMGAACVKCHNSNPDSPKTDWRVGDVRGIQEVSITQPFAANIFSFKYLLIYFFFVGAAGIGFILLQRRQGAIIQAVNRELEATNNFLATISLKISRYLSPQIYKSIFSGQRDVIIHTERKRLTIFFSDIKDFTATTERLQPEALTSMLNEYLTEMSSIALKYGGTIDKFIGDAILVFFGDPETRGAAEDAKACLYMAVDMQKRLGELKAKWRHEGTERPFIVRMGINTGYCNVGNFGSNDRMDYTIIGAEANLAARLQTAAEAGTIVISYETYALVQDIVIATPLPPITMKGIQREVIPYAVEGLLSSADRSLHVLSEHMSGLDLHLNLDQVEASDTGRVRTALLDALAALDQKLARPPSAAS</sequence>
<dbReference type="CDD" id="cd07302">
    <property type="entry name" value="CHD"/>
    <property type="match status" value="1"/>
</dbReference>
<dbReference type="InterPro" id="IPR050697">
    <property type="entry name" value="Adenylyl/Guanylyl_Cyclase_3/4"/>
</dbReference>
<proteinExistence type="predicted"/>
<dbReference type="PROSITE" id="PS50125">
    <property type="entry name" value="GUANYLATE_CYCLASE_2"/>
    <property type="match status" value="1"/>
</dbReference>
<keyword evidence="1" id="KW-0812">Transmembrane</keyword>
<evidence type="ECO:0000313" key="4">
    <source>
        <dbReference type="Proteomes" id="UP001279642"/>
    </source>
</evidence>
<evidence type="ECO:0000313" key="3">
    <source>
        <dbReference type="EMBL" id="MDY0884862.1"/>
    </source>
</evidence>
<dbReference type="Gene3D" id="3.30.70.1230">
    <property type="entry name" value="Nucleotide cyclase"/>
    <property type="match status" value="1"/>
</dbReference>
<evidence type="ECO:0000256" key="1">
    <source>
        <dbReference type="SAM" id="Phobius"/>
    </source>
</evidence>
<keyword evidence="1" id="KW-0472">Membrane</keyword>
<dbReference type="Pfam" id="PF11845">
    <property type="entry name" value="Tll0287-like"/>
    <property type="match status" value="1"/>
</dbReference>
<organism evidence="3 4">
    <name type="scientific">Dongia soli</name>
    <dbReference type="NCBI Taxonomy" id="600628"/>
    <lineage>
        <taxon>Bacteria</taxon>
        <taxon>Pseudomonadati</taxon>
        <taxon>Pseudomonadota</taxon>
        <taxon>Alphaproteobacteria</taxon>
        <taxon>Rhodospirillales</taxon>
        <taxon>Dongiaceae</taxon>
        <taxon>Dongia</taxon>
    </lineage>
</organism>